<protein>
    <recommendedName>
        <fullName evidence="4">GOLD domain-containing protein</fullName>
    </recommendedName>
</protein>
<evidence type="ECO:0000313" key="2">
    <source>
        <dbReference type="EMBL" id="MQL86244.1"/>
    </source>
</evidence>
<comment type="caution">
    <text evidence="2">The sequence shown here is derived from an EMBL/GenBank/DDBJ whole genome shotgun (WGS) entry which is preliminary data.</text>
</comment>
<accession>A0A843UX95</accession>
<dbReference type="PANTHER" id="PTHR47532">
    <property type="entry name" value="RETINAL-BINDING PROTEIN"/>
    <property type="match status" value="1"/>
</dbReference>
<keyword evidence="3" id="KW-1185">Reference proteome</keyword>
<dbReference type="SUPFAM" id="SSF101576">
    <property type="entry name" value="Supernatant protein factor (SPF), C-terminal domain"/>
    <property type="match status" value="1"/>
</dbReference>
<evidence type="ECO:0000256" key="1">
    <source>
        <dbReference type="SAM" id="MobiDB-lite"/>
    </source>
</evidence>
<proteinExistence type="predicted"/>
<evidence type="ECO:0000313" key="3">
    <source>
        <dbReference type="Proteomes" id="UP000652761"/>
    </source>
</evidence>
<dbReference type="OrthoDB" id="1434354at2759"/>
<dbReference type="AlphaFoldDB" id="A0A843UX95"/>
<name>A0A843UX95_COLES</name>
<reference evidence="2" key="1">
    <citation type="submission" date="2017-07" db="EMBL/GenBank/DDBJ databases">
        <title>Taro Niue Genome Assembly and Annotation.</title>
        <authorList>
            <person name="Atibalentja N."/>
            <person name="Keating K."/>
            <person name="Fields C.J."/>
        </authorList>
    </citation>
    <scope>NUCLEOTIDE SEQUENCE</scope>
    <source>
        <strain evidence="2">Niue_2</strain>
        <tissue evidence="2">Leaf</tissue>
    </source>
</reference>
<sequence>MDHELGLYCLDDIIGSDAMLKFIGLGLLTQNLKVMSGVGSTIMSTLYFCPFPMWNYCYNAHVQEKGAYYMKMLKPMCATFLGLQLPFLCDFFLLRSSHLNACDEQDIGFSVEYVSPSGETTLILPYRRYESDQGNFCTILAGCYKLIWDNSYSAFFKKSLRYKVDAIPPVVEPPQPDPESRELRGRGSHAPNNDDNVAAQTADIHLLAVIYAVTVLRKL</sequence>
<evidence type="ECO:0008006" key="4">
    <source>
        <dbReference type="Google" id="ProtNLM"/>
    </source>
</evidence>
<dbReference type="Gene3D" id="2.60.120.680">
    <property type="entry name" value="GOLD domain"/>
    <property type="match status" value="1"/>
</dbReference>
<dbReference type="PANTHER" id="PTHR47532:SF1">
    <property type="entry name" value="RETINAL-BINDING PROTEIN"/>
    <property type="match status" value="1"/>
</dbReference>
<gene>
    <name evidence="2" type="ORF">Taro_018776</name>
</gene>
<dbReference type="Proteomes" id="UP000652761">
    <property type="component" value="Unassembled WGS sequence"/>
</dbReference>
<dbReference type="EMBL" id="NMUH01000887">
    <property type="protein sequence ID" value="MQL86244.1"/>
    <property type="molecule type" value="Genomic_DNA"/>
</dbReference>
<feature type="non-terminal residue" evidence="2">
    <location>
        <position position="1"/>
    </location>
</feature>
<organism evidence="2 3">
    <name type="scientific">Colocasia esculenta</name>
    <name type="common">Wild taro</name>
    <name type="synonym">Arum esculentum</name>
    <dbReference type="NCBI Taxonomy" id="4460"/>
    <lineage>
        <taxon>Eukaryota</taxon>
        <taxon>Viridiplantae</taxon>
        <taxon>Streptophyta</taxon>
        <taxon>Embryophyta</taxon>
        <taxon>Tracheophyta</taxon>
        <taxon>Spermatophyta</taxon>
        <taxon>Magnoliopsida</taxon>
        <taxon>Liliopsida</taxon>
        <taxon>Araceae</taxon>
        <taxon>Aroideae</taxon>
        <taxon>Colocasieae</taxon>
        <taxon>Colocasia</taxon>
    </lineage>
</organism>
<feature type="region of interest" description="Disordered" evidence="1">
    <location>
        <begin position="171"/>
        <end position="195"/>
    </location>
</feature>
<dbReference type="InterPro" id="IPR036598">
    <property type="entry name" value="GOLD_dom_sf"/>
</dbReference>